<sequence length="229" mass="26225">MNSLASPALNISTGIILLKNKIAAHTYHIRIQSQDFSQIQSVTGSAIDIYQSDPHYDLQPVVQQYTFWDYEPVHHIADIAITICCDHEEKKWIENLQQGDTLFFRLLCGSWVPDQAADHYILISDVKALSQLYEINRALPVSKKVTAVAYAEQEDYLFPDLDQSFPVKTFLISPTDPVKILEWIMRSFRKDIQNAVIYVLGDSLAASFIYHDLKDQSLLEIQTVYLNPF</sequence>
<protein>
    <recommendedName>
        <fullName evidence="3">FAD-binding FR-type domain-containing protein</fullName>
    </recommendedName>
</protein>
<dbReference type="RefSeq" id="WP_065397893.1">
    <property type="nucleotide sequence ID" value="NZ_MAYG01000001.1"/>
</dbReference>
<accession>A0A1B8ZQP9</accession>
<name>A0A1B8ZQP9_9FLAO</name>
<dbReference type="OrthoDB" id="3745257at2"/>
<proteinExistence type="predicted"/>
<dbReference type="STRING" id="651561.BBI00_05885"/>
<evidence type="ECO:0008006" key="3">
    <source>
        <dbReference type="Google" id="ProtNLM"/>
    </source>
</evidence>
<dbReference type="EMBL" id="MAYG01000001">
    <property type="protein sequence ID" value="OCA73899.1"/>
    <property type="molecule type" value="Genomic_DNA"/>
</dbReference>
<reference evidence="2" key="1">
    <citation type="submission" date="2016-07" db="EMBL/GenBank/DDBJ databases">
        <authorList>
            <person name="Florea S."/>
            <person name="Webb J.S."/>
            <person name="Jaromczyk J."/>
            <person name="Schardl C.L."/>
        </authorList>
    </citation>
    <scope>NUCLEOTIDE SEQUENCE [LARGE SCALE GENOMIC DNA]</scope>
    <source>
        <strain evidence="2">CC-VM-7</strain>
    </source>
</reference>
<dbReference type="Proteomes" id="UP000093432">
    <property type="component" value="Unassembled WGS sequence"/>
</dbReference>
<evidence type="ECO:0000313" key="1">
    <source>
        <dbReference type="EMBL" id="OCA73899.1"/>
    </source>
</evidence>
<gene>
    <name evidence="1" type="ORF">BBI00_05885</name>
</gene>
<organism evidence="1 2">
    <name type="scientific">Chryseobacterium arthrosphaerae</name>
    <dbReference type="NCBI Taxonomy" id="651561"/>
    <lineage>
        <taxon>Bacteria</taxon>
        <taxon>Pseudomonadati</taxon>
        <taxon>Bacteroidota</taxon>
        <taxon>Flavobacteriia</taxon>
        <taxon>Flavobacteriales</taxon>
        <taxon>Weeksellaceae</taxon>
        <taxon>Chryseobacterium group</taxon>
        <taxon>Chryseobacterium</taxon>
    </lineage>
</organism>
<comment type="caution">
    <text evidence="1">The sequence shown here is derived from an EMBL/GenBank/DDBJ whole genome shotgun (WGS) entry which is preliminary data.</text>
</comment>
<dbReference type="AlphaFoldDB" id="A0A1B8ZQP9"/>
<evidence type="ECO:0000313" key="2">
    <source>
        <dbReference type="Proteomes" id="UP000093432"/>
    </source>
</evidence>